<reference evidence="1 2" key="1">
    <citation type="journal article" date="2017" name="Int. J. Syst. Evol. Microbiol.">
        <title>Jeotgalibaca porci sp. nov. and Jeotgalibaca arthritidis sp. nov., isolated from pigs, and emended description of the genus Jeotgalibaca.</title>
        <authorList>
            <person name="Zamora L."/>
            <person name="Perez-Sancho M."/>
            <person name="Dominguez L."/>
            <person name="Fernandez-Garayzabal J.F."/>
            <person name="Vela A.I."/>
        </authorList>
    </citation>
    <scope>NUCLEOTIDE SEQUENCE [LARGE SCALE GENOMIC DNA]</scope>
    <source>
        <strain evidence="1 2">CCUG 69148</strain>
    </source>
</reference>
<dbReference type="AlphaFoldDB" id="A0A6G7WGV2"/>
<accession>A0A6G7WGV2</accession>
<protein>
    <recommendedName>
        <fullName evidence="3">YokE-like PH domain-containing protein</fullName>
    </recommendedName>
</protein>
<name>A0A6G7WGV2_9LACT</name>
<evidence type="ECO:0000313" key="2">
    <source>
        <dbReference type="Proteomes" id="UP000501830"/>
    </source>
</evidence>
<dbReference type="RefSeq" id="WP_166062538.1">
    <property type="nucleotide sequence ID" value="NZ_CP049889.1"/>
</dbReference>
<dbReference type="EMBL" id="CP049889">
    <property type="protein sequence ID" value="QIK51482.1"/>
    <property type="molecule type" value="Genomic_DNA"/>
</dbReference>
<keyword evidence="2" id="KW-1185">Reference proteome</keyword>
<sequence length="151" mass="16852">MGLILKIEEVHEHLAAFNLLTPELQETLVYAQVMPSTGQFLLFGAYATLINGAYYVMGLEKERVVLVPLNKLTGKIDKKIEPIFIPHGELVDVQCKKGRMMNSVTFTGDEQELTVKISKVAMGMRWHKDNIPAFMDGAMALEAKVATKTIE</sequence>
<dbReference type="KEGG" id="jpo:G7058_05060"/>
<evidence type="ECO:0000313" key="1">
    <source>
        <dbReference type="EMBL" id="QIK51482.1"/>
    </source>
</evidence>
<organism evidence="1 2">
    <name type="scientific">Jeotgalibaca porci</name>
    <dbReference type="NCBI Taxonomy" id="1868793"/>
    <lineage>
        <taxon>Bacteria</taxon>
        <taxon>Bacillati</taxon>
        <taxon>Bacillota</taxon>
        <taxon>Bacilli</taxon>
        <taxon>Lactobacillales</taxon>
        <taxon>Carnobacteriaceae</taxon>
        <taxon>Jeotgalibaca</taxon>
    </lineage>
</organism>
<evidence type="ECO:0008006" key="3">
    <source>
        <dbReference type="Google" id="ProtNLM"/>
    </source>
</evidence>
<proteinExistence type="predicted"/>
<dbReference type="GeneID" id="94552639"/>
<dbReference type="Proteomes" id="UP000501830">
    <property type="component" value="Chromosome"/>
</dbReference>
<gene>
    <name evidence="1" type="ORF">G7058_05060</name>
</gene>